<dbReference type="Pfam" id="PF12697">
    <property type="entry name" value="Abhydrolase_6"/>
    <property type="match status" value="1"/>
</dbReference>
<dbReference type="Gene3D" id="3.40.50.1820">
    <property type="entry name" value="alpha/beta hydrolase"/>
    <property type="match status" value="1"/>
</dbReference>
<dbReference type="InterPro" id="IPR000073">
    <property type="entry name" value="AB_hydrolase_1"/>
</dbReference>
<evidence type="ECO:0000259" key="2">
    <source>
        <dbReference type="Pfam" id="PF12697"/>
    </source>
</evidence>
<gene>
    <name evidence="3" type="ORF">Microterr_23560</name>
</gene>
<organism evidence="3 4">
    <name type="scientific">Microbacterium terricola</name>
    <dbReference type="NCBI Taxonomy" id="344163"/>
    <lineage>
        <taxon>Bacteria</taxon>
        <taxon>Bacillati</taxon>
        <taxon>Actinomycetota</taxon>
        <taxon>Actinomycetes</taxon>
        <taxon>Micrococcales</taxon>
        <taxon>Microbacteriaceae</taxon>
        <taxon>Microbacterium</taxon>
    </lineage>
</organism>
<protein>
    <submittedName>
        <fullName evidence="3">Alpha/beta hydrolase</fullName>
    </submittedName>
</protein>
<dbReference type="PRINTS" id="PR00111">
    <property type="entry name" value="ABHYDROLASE"/>
</dbReference>
<dbReference type="RefSeq" id="WP_263797721.1">
    <property type="nucleotide sequence ID" value="NZ_AP027141.1"/>
</dbReference>
<evidence type="ECO:0000313" key="3">
    <source>
        <dbReference type="EMBL" id="BDV31696.1"/>
    </source>
</evidence>
<dbReference type="InterPro" id="IPR029058">
    <property type="entry name" value="AB_hydrolase_fold"/>
</dbReference>
<name>A0ABM8E1N2_9MICO</name>
<evidence type="ECO:0000256" key="1">
    <source>
        <dbReference type="SAM" id="MobiDB-lite"/>
    </source>
</evidence>
<dbReference type="InterPro" id="IPR050266">
    <property type="entry name" value="AB_hydrolase_sf"/>
</dbReference>
<evidence type="ECO:0000313" key="4">
    <source>
        <dbReference type="Proteomes" id="UP001317779"/>
    </source>
</evidence>
<dbReference type="InterPro" id="IPR000639">
    <property type="entry name" value="Epox_hydrolase-like"/>
</dbReference>
<accession>A0ABM8E1N2</accession>
<feature type="compositionally biased region" description="Basic and acidic residues" evidence="1">
    <location>
        <begin position="142"/>
        <end position="151"/>
    </location>
</feature>
<sequence length="370" mass="38756">MALLDGITTRLIDTGTLSISILERAGDDPATPHDRTVVLVHDALSSAALWQETMQDLPGDLRVIALDLRGFGDSEHTPVDATRGVRDFSDDVHGVLSVLEIEIAHLVGWGLGGAVILQYALDHPSLSLTLEAPISPYGFGGTRRDGSRLTDDDAGTGGGLPNPDFVQRLIDHDTGEDAETSPRRVFRAEYVAADYTGPSEDLGVEAMLSTSTAAGNYPGDAVPSDSWPGFAAGTNGVLNAVSPQHFDVSGIVGLAQKPPILWVHGTADTLISDTSLSDVNHLGSLGIVPEWPGAEIAPAQPMVAQTRDVLTAYADAGGAVTEVSLEGVGHTPHLERPVEFRHALLSIIGYIGAPPSVAPPTEAIILRSAD</sequence>
<dbReference type="Proteomes" id="UP001317779">
    <property type="component" value="Chromosome"/>
</dbReference>
<dbReference type="GO" id="GO:0016787">
    <property type="term" value="F:hydrolase activity"/>
    <property type="evidence" value="ECO:0007669"/>
    <property type="project" value="UniProtKB-KW"/>
</dbReference>
<keyword evidence="4" id="KW-1185">Reference proteome</keyword>
<feature type="region of interest" description="Disordered" evidence="1">
    <location>
        <begin position="141"/>
        <end position="163"/>
    </location>
</feature>
<dbReference type="SUPFAM" id="SSF53474">
    <property type="entry name" value="alpha/beta-Hydrolases"/>
    <property type="match status" value="1"/>
</dbReference>
<dbReference type="EMBL" id="AP027141">
    <property type="protein sequence ID" value="BDV31696.1"/>
    <property type="molecule type" value="Genomic_DNA"/>
</dbReference>
<dbReference type="PRINTS" id="PR00412">
    <property type="entry name" value="EPOXHYDRLASE"/>
</dbReference>
<reference evidence="3 4" key="1">
    <citation type="submission" date="2022-12" db="EMBL/GenBank/DDBJ databases">
        <title>Microbacterium terricola strain KV-448 chromosome, complete genome.</title>
        <authorList>
            <person name="Oshima T."/>
            <person name="Moriya T."/>
            <person name="Bessho Y."/>
        </authorList>
    </citation>
    <scope>NUCLEOTIDE SEQUENCE [LARGE SCALE GENOMIC DNA]</scope>
    <source>
        <strain evidence="3 4">KV-448</strain>
    </source>
</reference>
<keyword evidence="3" id="KW-0378">Hydrolase</keyword>
<proteinExistence type="predicted"/>
<feature type="domain" description="AB hydrolase-1" evidence="2">
    <location>
        <begin position="37"/>
        <end position="341"/>
    </location>
</feature>
<dbReference type="PANTHER" id="PTHR43798:SF33">
    <property type="entry name" value="HYDROLASE, PUTATIVE (AFU_ORTHOLOGUE AFUA_2G14860)-RELATED"/>
    <property type="match status" value="1"/>
</dbReference>
<dbReference type="PANTHER" id="PTHR43798">
    <property type="entry name" value="MONOACYLGLYCEROL LIPASE"/>
    <property type="match status" value="1"/>
</dbReference>